<evidence type="ECO:0000313" key="1">
    <source>
        <dbReference type="EMBL" id="MPM77559.1"/>
    </source>
</evidence>
<name>A0A645CKV6_9ZZZZ</name>
<proteinExistence type="predicted"/>
<gene>
    <name evidence="1" type="ORF">SDC9_124565</name>
</gene>
<comment type="caution">
    <text evidence="1">The sequence shown here is derived from an EMBL/GenBank/DDBJ whole genome shotgun (WGS) entry which is preliminary data.</text>
</comment>
<sequence>MSRRRQACDLRIAEFDGVAVTENHVGFERPVVTVTEFPGPGQVSFAVHEILVPRADQRHGPGQRLQRFGSADMVVVPVRMQDIPDVPGIEAQLPHPLHNQVQRLRQAGVQQDQPRAGIDQVRGAETRPDIIEIAENPERRNPFPAEIDLIIDFHFASLFIR</sequence>
<protein>
    <submittedName>
        <fullName evidence="1">Uncharacterized protein</fullName>
    </submittedName>
</protein>
<dbReference type="EMBL" id="VSSQ01028029">
    <property type="protein sequence ID" value="MPM77559.1"/>
    <property type="molecule type" value="Genomic_DNA"/>
</dbReference>
<dbReference type="AlphaFoldDB" id="A0A645CKV6"/>
<accession>A0A645CKV6</accession>
<organism evidence="1">
    <name type="scientific">bioreactor metagenome</name>
    <dbReference type="NCBI Taxonomy" id="1076179"/>
    <lineage>
        <taxon>unclassified sequences</taxon>
        <taxon>metagenomes</taxon>
        <taxon>ecological metagenomes</taxon>
    </lineage>
</organism>
<reference evidence="1" key="1">
    <citation type="submission" date="2019-08" db="EMBL/GenBank/DDBJ databases">
        <authorList>
            <person name="Kucharzyk K."/>
            <person name="Murdoch R.W."/>
            <person name="Higgins S."/>
            <person name="Loffler F."/>
        </authorList>
    </citation>
    <scope>NUCLEOTIDE SEQUENCE</scope>
</reference>